<dbReference type="InterPro" id="IPR015939">
    <property type="entry name" value="Fum_Rdtase/Succ_DH_flav-like_C"/>
</dbReference>
<evidence type="ECO:0000313" key="6">
    <source>
        <dbReference type="Proteomes" id="UP000266677"/>
    </source>
</evidence>
<dbReference type="Pfam" id="PF00890">
    <property type="entry name" value="FAD_binding_2"/>
    <property type="match status" value="1"/>
</dbReference>
<dbReference type="EMBL" id="QZFU01000019">
    <property type="protein sequence ID" value="RJO75149.1"/>
    <property type="molecule type" value="Genomic_DNA"/>
</dbReference>
<dbReference type="InterPro" id="IPR003953">
    <property type="entry name" value="FAD-dep_OxRdtase_2_FAD-bd"/>
</dbReference>
<evidence type="ECO:0000256" key="2">
    <source>
        <dbReference type="ARBA" id="ARBA00023002"/>
    </source>
</evidence>
<dbReference type="SUPFAM" id="SSF51905">
    <property type="entry name" value="FAD/NAD(P)-binding domain"/>
    <property type="match status" value="1"/>
</dbReference>
<dbReference type="SUPFAM" id="SSF46977">
    <property type="entry name" value="Succinate dehydrogenase/fumarate reductase flavoprotein C-terminal domain"/>
    <property type="match status" value="1"/>
</dbReference>
<evidence type="ECO:0000259" key="4">
    <source>
        <dbReference type="Pfam" id="PF02910"/>
    </source>
</evidence>
<dbReference type="InterPro" id="IPR037099">
    <property type="entry name" value="Fum_R/Succ_DH_flav-like_C_sf"/>
</dbReference>
<dbReference type="GO" id="GO:0050660">
    <property type="term" value="F:flavin adenine dinucleotide binding"/>
    <property type="evidence" value="ECO:0007669"/>
    <property type="project" value="TreeGrafter"/>
</dbReference>
<organism evidence="5 6">
    <name type="scientific">Nocardia panacis</name>
    <dbReference type="NCBI Taxonomy" id="2340916"/>
    <lineage>
        <taxon>Bacteria</taxon>
        <taxon>Bacillati</taxon>
        <taxon>Actinomycetota</taxon>
        <taxon>Actinomycetes</taxon>
        <taxon>Mycobacteriales</taxon>
        <taxon>Nocardiaceae</taxon>
        <taxon>Nocardia</taxon>
    </lineage>
</organism>
<name>A0A3A4JX33_9NOCA</name>
<comment type="caution">
    <text evidence="5">The sequence shown here is derived from an EMBL/GenBank/DDBJ whole genome shotgun (WGS) entry which is preliminary data.</text>
</comment>
<dbReference type="Pfam" id="PF02910">
    <property type="entry name" value="Succ_DH_flav_C"/>
    <property type="match status" value="1"/>
</dbReference>
<dbReference type="RefSeq" id="WP_120042023.1">
    <property type="nucleotide sequence ID" value="NZ_QZFU01000019.1"/>
</dbReference>
<evidence type="ECO:0000259" key="3">
    <source>
        <dbReference type="Pfam" id="PF00890"/>
    </source>
</evidence>
<dbReference type="PANTHER" id="PTHR11632">
    <property type="entry name" value="SUCCINATE DEHYDROGENASE 2 FLAVOPROTEIN SUBUNIT"/>
    <property type="match status" value="1"/>
</dbReference>
<dbReference type="PANTHER" id="PTHR11632:SF51">
    <property type="entry name" value="SUCCINATE DEHYDROGENASE [UBIQUINONE] FLAVOPROTEIN SUBUNIT, MITOCHONDRIAL"/>
    <property type="match status" value="1"/>
</dbReference>
<feature type="domain" description="FAD-dependent oxidoreductase 2 FAD-binding" evidence="3">
    <location>
        <begin position="9"/>
        <end position="216"/>
    </location>
</feature>
<keyword evidence="6" id="KW-1185">Reference proteome</keyword>
<dbReference type="Gene3D" id="1.20.58.100">
    <property type="entry name" value="Fumarate reductase/succinate dehydrogenase flavoprotein-like, C-terminal domain"/>
    <property type="match status" value="1"/>
</dbReference>
<dbReference type="GO" id="GO:0005886">
    <property type="term" value="C:plasma membrane"/>
    <property type="evidence" value="ECO:0007669"/>
    <property type="project" value="TreeGrafter"/>
</dbReference>
<reference evidence="5 6" key="1">
    <citation type="submission" date="2018-09" db="EMBL/GenBank/DDBJ databases">
        <title>YIM PH21274 draft genome.</title>
        <authorList>
            <person name="Miao C."/>
        </authorList>
    </citation>
    <scope>NUCLEOTIDE SEQUENCE [LARGE SCALE GENOMIC DNA]</scope>
    <source>
        <strain evidence="5 6">YIM PH 21724</strain>
    </source>
</reference>
<keyword evidence="2" id="KW-0560">Oxidoreductase</keyword>
<dbReference type="Proteomes" id="UP000266677">
    <property type="component" value="Unassembled WGS sequence"/>
</dbReference>
<dbReference type="Gene3D" id="3.50.50.60">
    <property type="entry name" value="FAD/NAD(P)-binding domain"/>
    <property type="match status" value="1"/>
</dbReference>
<evidence type="ECO:0000256" key="1">
    <source>
        <dbReference type="ARBA" id="ARBA00022630"/>
    </source>
</evidence>
<evidence type="ECO:0000313" key="5">
    <source>
        <dbReference type="EMBL" id="RJO75149.1"/>
    </source>
</evidence>
<gene>
    <name evidence="5" type="ORF">D5S18_17430</name>
</gene>
<dbReference type="GO" id="GO:0009061">
    <property type="term" value="P:anaerobic respiration"/>
    <property type="evidence" value="ECO:0007669"/>
    <property type="project" value="TreeGrafter"/>
</dbReference>
<dbReference type="AlphaFoldDB" id="A0A3A4JX33"/>
<proteinExistence type="predicted"/>
<sequence>MKQTLTRTVVIGAGIAGSWLAYRLAQWGVPVVLLTAPHEDTPNVSLGAATVFHRRLVDDPSPEDIAAAFADETATQHPELRPLLTDHLASEFAELSELVPFQTLETMVIPRHPVPFPRLGAGGVVISVLHDQIRAYGGTIMCGRVTDLLVEDGICRGVAYSADGQPGIVQAGATVLASGGYSGLMRHAPTPNSGSMLGIFAAAGGALTNLEFSQRHALGDRSAGRVLYPPDLAGAQFYRDGQRAVWLERAYHTLPEERRDLDIFQQYWRHNGHIPHELRRGETRHEIGPVYGLSMGGAAHTGGATNLAGVYALGEARHDIAANSILGRPWATYLSSAGLLADTLRELPDQQMPETFSVPARSVEVSAELRREVRERLHAFEDHRFSEGAVQAFVQWCRTTRRSLPAEFNGSAGVLILAESYALSALSRRESRGYFYRADFPTADPALSGLRTVARYDSSADEVSVELVANIAGTKVPVEVGSAR</sequence>
<protein>
    <submittedName>
        <fullName evidence="5">FAD-dependent oxidoreductase</fullName>
    </submittedName>
</protein>
<dbReference type="GO" id="GO:0009055">
    <property type="term" value="F:electron transfer activity"/>
    <property type="evidence" value="ECO:0007669"/>
    <property type="project" value="TreeGrafter"/>
</dbReference>
<accession>A0A3A4JX33</accession>
<dbReference type="GO" id="GO:0000104">
    <property type="term" value="F:succinate dehydrogenase activity"/>
    <property type="evidence" value="ECO:0007669"/>
    <property type="project" value="TreeGrafter"/>
</dbReference>
<dbReference type="OrthoDB" id="5173100at2"/>
<keyword evidence="1" id="KW-0285">Flavoprotein</keyword>
<feature type="domain" description="Fumarate reductase/succinate dehydrogenase flavoprotein-like C-terminal" evidence="4">
    <location>
        <begin position="414"/>
        <end position="467"/>
    </location>
</feature>
<dbReference type="InterPro" id="IPR036188">
    <property type="entry name" value="FAD/NAD-bd_sf"/>
</dbReference>
<dbReference type="InterPro" id="IPR030664">
    <property type="entry name" value="SdhA/FrdA/AprA"/>
</dbReference>